<accession>A0A7W4YGG4</accession>
<dbReference type="Pfam" id="PF08922">
    <property type="entry name" value="DUF1905"/>
    <property type="match status" value="1"/>
</dbReference>
<dbReference type="Gene3D" id="2.40.30.100">
    <property type="entry name" value="AF2212/PG0164-like"/>
    <property type="match status" value="1"/>
</dbReference>
<dbReference type="AlphaFoldDB" id="A0A7W4YGG4"/>
<dbReference type="Proteomes" id="UP000545286">
    <property type="component" value="Unassembled WGS sequence"/>
</dbReference>
<dbReference type="SUPFAM" id="SSF141694">
    <property type="entry name" value="AF2212/PG0164-like"/>
    <property type="match status" value="1"/>
</dbReference>
<keyword evidence="2" id="KW-1185">Reference proteome</keyword>
<dbReference type="InterPro" id="IPR015018">
    <property type="entry name" value="DUF1905"/>
</dbReference>
<protein>
    <submittedName>
        <fullName evidence="1">6,7-dimethyl-8-ribityllumazine synthase</fullName>
    </submittedName>
</protein>
<proteinExistence type="predicted"/>
<organism evidence="1 2">
    <name type="scientific">Pseudoclavibacter helvolus</name>
    <dbReference type="NCBI Taxonomy" id="255205"/>
    <lineage>
        <taxon>Bacteria</taxon>
        <taxon>Bacillati</taxon>
        <taxon>Actinomycetota</taxon>
        <taxon>Actinomycetes</taxon>
        <taxon>Micrococcales</taxon>
        <taxon>Microbacteriaceae</taxon>
        <taxon>Pseudoclavibacter</taxon>
    </lineage>
</organism>
<evidence type="ECO:0000313" key="2">
    <source>
        <dbReference type="Proteomes" id="UP000545286"/>
    </source>
</evidence>
<name>A0A7W4YGG4_9MICO</name>
<dbReference type="RefSeq" id="WP_183624941.1">
    <property type="nucleotide sequence ID" value="NZ_JACHWJ010000003.1"/>
</dbReference>
<reference evidence="1 2" key="1">
    <citation type="submission" date="2020-08" db="EMBL/GenBank/DDBJ databases">
        <title>Sequencing the genomes of 1000 actinobacteria strains.</title>
        <authorList>
            <person name="Klenk H.-P."/>
        </authorList>
    </citation>
    <scope>NUCLEOTIDE SEQUENCE [LARGE SCALE GENOMIC DNA]</scope>
    <source>
        <strain evidence="1 2">DSM 20419</strain>
    </source>
</reference>
<evidence type="ECO:0000313" key="1">
    <source>
        <dbReference type="EMBL" id="MBB2958036.1"/>
    </source>
</evidence>
<gene>
    <name evidence="1" type="ORF">FHX72_002181</name>
</gene>
<dbReference type="InterPro" id="IPR037079">
    <property type="entry name" value="AF2212/PG0164-like_sf"/>
</dbReference>
<sequence>MTDKLVFTGAIVNPEWMPTWSVIEVPGSKEFFGTGKSVKADTTVDGFVVTSALMPTGQGDHFISMSAALRKKLKKDVGDSVDVVIGRLNA</sequence>
<dbReference type="EMBL" id="JACHWJ010000003">
    <property type="protein sequence ID" value="MBB2958036.1"/>
    <property type="molecule type" value="Genomic_DNA"/>
</dbReference>
<comment type="caution">
    <text evidence="1">The sequence shown here is derived from an EMBL/GenBank/DDBJ whole genome shotgun (WGS) entry which is preliminary data.</text>
</comment>